<reference evidence="2" key="1">
    <citation type="submission" date="2018-01" db="EMBL/GenBank/DDBJ databases">
        <title>An insight into the sialome of Amazonian anophelines.</title>
        <authorList>
            <person name="Ribeiro J.M."/>
            <person name="Scarpassa V."/>
            <person name="Calvo E."/>
        </authorList>
    </citation>
    <scope>NUCLEOTIDE SEQUENCE</scope>
</reference>
<keyword evidence="1" id="KW-0732">Signal</keyword>
<sequence>MFAHSIVFRLACVGLLGFVSFRPFCVDSSPGCCCCTARVGANAFGQPADFSWSKVLLALEAGTVEVSLSGSFRHSSSIASTF</sequence>
<name>A0A2M4DKH1_ANODA</name>
<protein>
    <submittedName>
        <fullName evidence="2">Putative secreted protein</fullName>
    </submittedName>
</protein>
<dbReference type="EMBL" id="GGFL01013867">
    <property type="protein sequence ID" value="MBW78045.1"/>
    <property type="molecule type" value="Transcribed_RNA"/>
</dbReference>
<feature type="signal peptide" evidence="1">
    <location>
        <begin position="1"/>
        <end position="21"/>
    </location>
</feature>
<evidence type="ECO:0000256" key="1">
    <source>
        <dbReference type="SAM" id="SignalP"/>
    </source>
</evidence>
<accession>A0A2M4DKH1</accession>
<organism evidence="2">
    <name type="scientific">Anopheles darlingi</name>
    <name type="common">Mosquito</name>
    <dbReference type="NCBI Taxonomy" id="43151"/>
    <lineage>
        <taxon>Eukaryota</taxon>
        <taxon>Metazoa</taxon>
        <taxon>Ecdysozoa</taxon>
        <taxon>Arthropoda</taxon>
        <taxon>Hexapoda</taxon>
        <taxon>Insecta</taxon>
        <taxon>Pterygota</taxon>
        <taxon>Neoptera</taxon>
        <taxon>Endopterygota</taxon>
        <taxon>Diptera</taxon>
        <taxon>Nematocera</taxon>
        <taxon>Culicoidea</taxon>
        <taxon>Culicidae</taxon>
        <taxon>Anophelinae</taxon>
        <taxon>Anopheles</taxon>
    </lineage>
</organism>
<proteinExistence type="predicted"/>
<feature type="chain" id="PRO_5014967109" evidence="1">
    <location>
        <begin position="22"/>
        <end position="82"/>
    </location>
</feature>
<evidence type="ECO:0000313" key="2">
    <source>
        <dbReference type="EMBL" id="MBW78045.1"/>
    </source>
</evidence>
<dbReference type="AlphaFoldDB" id="A0A2M4DKH1"/>